<evidence type="ECO:0000256" key="1">
    <source>
        <dbReference type="ARBA" id="ARBA00004123"/>
    </source>
</evidence>
<organism evidence="10 11">
    <name type="scientific">Puccinia triticina</name>
    <dbReference type="NCBI Taxonomy" id="208348"/>
    <lineage>
        <taxon>Eukaryota</taxon>
        <taxon>Fungi</taxon>
        <taxon>Dikarya</taxon>
        <taxon>Basidiomycota</taxon>
        <taxon>Pucciniomycotina</taxon>
        <taxon>Pucciniomycetes</taxon>
        <taxon>Pucciniales</taxon>
        <taxon>Pucciniaceae</taxon>
        <taxon>Puccinia</taxon>
    </lineage>
</organism>
<evidence type="ECO:0000256" key="7">
    <source>
        <dbReference type="ARBA" id="ARBA00023163"/>
    </source>
</evidence>
<feature type="region of interest" description="Disordered" evidence="9">
    <location>
        <begin position="235"/>
        <end position="275"/>
    </location>
</feature>
<dbReference type="InterPro" id="IPR013734">
    <property type="entry name" value="TF_Nrm1/Whi5"/>
</dbReference>
<evidence type="ECO:0000256" key="5">
    <source>
        <dbReference type="ARBA" id="ARBA00022491"/>
    </source>
</evidence>
<comment type="subcellular location">
    <subcellularLocation>
        <location evidence="2">Cytoplasm</location>
    </subcellularLocation>
    <subcellularLocation>
        <location evidence="1">Nucleus</location>
    </subcellularLocation>
</comment>
<comment type="similarity">
    <text evidence="3">Belongs to the WHI5/NRM1 family.</text>
</comment>
<feature type="region of interest" description="Disordered" evidence="9">
    <location>
        <begin position="123"/>
        <end position="172"/>
    </location>
</feature>
<feature type="compositionally biased region" description="Low complexity" evidence="9">
    <location>
        <begin position="57"/>
        <end position="81"/>
    </location>
</feature>
<dbReference type="GeneID" id="77801793"/>
<evidence type="ECO:0000256" key="6">
    <source>
        <dbReference type="ARBA" id="ARBA00023015"/>
    </source>
</evidence>
<accession>A0ABY7CXU8</accession>
<feature type="compositionally biased region" description="Polar residues" evidence="9">
    <location>
        <begin position="86"/>
        <end position="104"/>
    </location>
</feature>
<evidence type="ECO:0000313" key="10">
    <source>
        <dbReference type="EMBL" id="WAQ89272.1"/>
    </source>
</evidence>
<dbReference type="RefSeq" id="XP_053024827.1">
    <property type="nucleotide sequence ID" value="XM_053160898.1"/>
</dbReference>
<evidence type="ECO:0000256" key="3">
    <source>
        <dbReference type="ARBA" id="ARBA00006922"/>
    </source>
</evidence>
<evidence type="ECO:0000256" key="9">
    <source>
        <dbReference type="SAM" id="MobiDB-lite"/>
    </source>
</evidence>
<keyword evidence="11" id="KW-1185">Reference proteome</keyword>
<evidence type="ECO:0000256" key="8">
    <source>
        <dbReference type="ARBA" id="ARBA00023242"/>
    </source>
</evidence>
<keyword evidence="6" id="KW-0805">Transcription regulation</keyword>
<dbReference type="Proteomes" id="UP001164743">
    <property type="component" value="Chromosome 10A"/>
</dbReference>
<evidence type="ECO:0000256" key="2">
    <source>
        <dbReference type="ARBA" id="ARBA00004496"/>
    </source>
</evidence>
<evidence type="ECO:0000256" key="4">
    <source>
        <dbReference type="ARBA" id="ARBA00022490"/>
    </source>
</evidence>
<keyword evidence="4" id="KW-0963">Cytoplasm</keyword>
<keyword evidence="7" id="KW-0804">Transcription</keyword>
<proteinExistence type="inferred from homology"/>
<gene>
    <name evidence="10" type="ORF">PtA15_10A696</name>
</gene>
<feature type="compositionally biased region" description="Polar residues" evidence="9">
    <location>
        <begin position="235"/>
        <end position="250"/>
    </location>
</feature>
<sequence length="299" mass="33852">MQNSHHQRHQNPSRLKSLTENLRLRLKYAKLKVLNGWHHQTLNEIEKTFYYLKLPKQQPSKTQQHSSPSTTTTISSRNSTQDPSDEQQQPVPSSALRSSTNTTFSLPSKYSTPFRKIIRAGGTASGQLTTNESNIFWPTGPGTTTSSKRQRKSPEGLFFKLGGSTTDSSREREDLFKDSMDEYKELYKHSSPASFLFNNHYRPLRASTLLRLAASELVSPSPNRSHSHLNKIFASNSRPTLSPNNDQNHFSLHPRPPRLSSNPARDPPPHTLLDHEDVEETAAGVDQIGLDELDQMNWE</sequence>
<protein>
    <submittedName>
        <fullName evidence="10">Uncharacterized protein</fullName>
    </submittedName>
</protein>
<dbReference type="Pfam" id="PF08528">
    <property type="entry name" value="Whi5"/>
    <property type="match status" value="1"/>
</dbReference>
<evidence type="ECO:0000313" key="11">
    <source>
        <dbReference type="Proteomes" id="UP001164743"/>
    </source>
</evidence>
<keyword evidence="8" id="KW-0539">Nucleus</keyword>
<name>A0ABY7CXU8_9BASI</name>
<reference evidence="10" key="1">
    <citation type="submission" date="2022-10" db="EMBL/GenBank/DDBJ databases">
        <title>Puccinia triticina Genome sequencing and assembly.</title>
        <authorList>
            <person name="Li C."/>
        </authorList>
    </citation>
    <scope>NUCLEOTIDE SEQUENCE</scope>
    <source>
        <strain evidence="10">Pt15</strain>
    </source>
</reference>
<feature type="region of interest" description="Disordered" evidence="9">
    <location>
        <begin position="56"/>
        <end position="104"/>
    </location>
</feature>
<dbReference type="EMBL" id="CP110430">
    <property type="protein sequence ID" value="WAQ89272.1"/>
    <property type="molecule type" value="Genomic_DNA"/>
</dbReference>
<keyword evidence="5" id="KW-0678">Repressor</keyword>
<feature type="compositionally biased region" description="Polar residues" evidence="9">
    <location>
        <begin position="125"/>
        <end position="147"/>
    </location>
</feature>